<keyword evidence="7" id="KW-1185">Reference proteome</keyword>
<evidence type="ECO:0000256" key="1">
    <source>
        <dbReference type="ARBA" id="ARBA00023015"/>
    </source>
</evidence>
<dbReference type="AlphaFoldDB" id="A0A126V341"/>
<evidence type="ECO:0000259" key="5">
    <source>
        <dbReference type="PROSITE" id="PS50977"/>
    </source>
</evidence>
<gene>
    <name evidence="6" type="ORF">RC74_14295</name>
</gene>
<dbReference type="InterPro" id="IPR050109">
    <property type="entry name" value="HTH-type_TetR-like_transc_reg"/>
</dbReference>
<sequence>MAARRVFTDNGYDGAGLREIAGVAGVNVALINRYFGSKDGLFKAAIIEHLHLEEIFDGEMNTLGQRIADYFLAHPVKKEGYDPTLAILRSTSSEHSVRVISEALEATFNDVLASRFPDIDPKTRRAKTGLLVSVMLGYDMMRRVFKISALGEDTSNEVRSLLAQNIQSIVDAKI</sequence>
<dbReference type="Gene3D" id="1.10.357.10">
    <property type="entry name" value="Tetracycline Repressor, domain 2"/>
    <property type="match status" value="1"/>
</dbReference>
<proteinExistence type="predicted"/>
<dbReference type="PROSITE" id="PS50977">
    <property type="entry name" value="HTH_TETR_2"/>
    <property type="match status" value="1"/>
</dbReference>
<protein>
    <recommendedName>
        <fullName evidence="5">HTH tetR-type domain-containing protein</fullName>
    </recommendedName>
</protein>
<dbReference type="EMBL" id="CP014327">
    <property type="protein sequence ID" value="AML52286.1"/>
    <property type="molecule type" value="Genomic_DNA"/>
</dbReference>
<evidence type="ECO:0000256" key="2">
    <source>
        <dbReference type="ARBA" id="ARBA00023125"/>
    </source>
</evidence>
<dbReference type="Proteomes" id="UP000070371">
    <property type="component" value="Chromosome"/>
</dbReference>
<dbReference type="Pfam" id="PF17920">
    <property type="entry name" value="TetR_C_16"/>
    <property type="match status" value="1"/>
</dbReference>
<dbReference type="InterPro" id="IPR009057">
    <property type="entry name" value="Homeodomain-like_sf"/>
</dbReference>
<dbReference type="STRING" id="1579316.RC74_14295"/>
<evidence type="ECO:0000313" key="6">
    <source>
        <dbReference type="EMBL" id="AML52286.1"/>
    </source>
</evidence>
<dbReference type="InterPro" id="IPR036271">
    <property type="entry name" value="Tet_transcr_reg_TetR-rel_C_sf"/>
</dbReference>
<evidence type="ECO:0000256" key="4">
    <source>
        <dbReference type="PROSITE-ProRule" id="PRU00335"/>
    </source>
</evidence>
<name>A0A126V341_9RHOB</name>
<dbReference type="InterPro" id="IPR041678">
    <property type="entry name" value="TetR_C_16"/>
</dbReference>
<accession>A0A126V341</accession>
<dbReference type="Pfam" id="PF00440">
    <property type="entry name" value="TetR_N"/>
    <property type="match status" value="1"/>
</dbReference>
<reference evidence="6 7" key="1">
    <citation type="submission" date="2016-02" db="EMBL/GenBank/DDBJ databases">
        <title>Complete genome sequence of Halocynthiibacter arcticus PAMC 20958t from arctic marine sediment.</title>
        <authorList>
            <person name="Lee Y.M."/>
            <person name="Baek K."/>
            <person name="Lee H.K."/>
            <person name="Shin S.C."/>
        </authorList>
    </citation>
    <scope>NUCLEOTIDE SEQUENCE [LARGE SCALE GENOMIC DNA]</scope>
    <source>
        <strain evidence="6">PAMC 20958</strain>
    </source>
</reference>
<dbReference type="RefSeq" id="WP_062628289.1">
    <property type="nucleotide sequence ID" value="NZ_CP014327.1"/>
</dbReference>
<dbReference type="GO" id="GO:0003700">
    <property type="term" value="F:DNA-binding transcription factor activity"/>
    <property type="evidence" value="ECO:0007669"/>
    <property type="project" value="TreeGrafter"/>
</dbReference>
<dbReference type="SUPFAM" id="SSF46689">
    <property type="entry name" value="Homeodomain-like"/>
    <property type="match status" value="1"/>
</dbReference>
<dbReference type="GO" id="GO:0000976">
    <property type="term" value="F:transcription cis-regulatory region binding"/>
    <property type="evidence" value="ECO:0007669"/>
    <property type="project" value="TreeGrafter"/>
</dbReference>
<keyword evidence="3" id="KW-0804">Transcription</keyword>
<keyword evidence="1" id="KW-0805">Transcription regulation</keyword>
<dbReference type="InterPro" id="IPR001647">
    <property type="entry name" value="HTH_TetR"/>
</dbReference>
<evidence type="ECO:0000256" key="3">
    <source>
        <dbReference type="ARBA" id="ARBA00023163"/>
    </source>
</evidence>
<evidence type="ECO:0000313" key="7">
    <source>
        <dbReference type="Proteomes" id="UP000070371"/>
    </source>
</evidence>
<dbReference type="SUPFAM" id="SSF48498">
    <property type="entry name" value="Tetracyclin repressor-like, C-terminal domain"/>
    <property type="match status" value="1"/>
</dbReference>
<dbReference type="PANTHER" id="PTHR30055:SF234">
    <property type="entry name" value="HTH-TYPE TRANSCRIPTIONAL REGULATOR BETI"/>
    <property type="match status" value="1"/>
</dbReference>
<keyword evidence="2 4" id="KW-0238">DNA-binding</keyword>
<feature type="domain" description="HTH tetR-type" evidence="5">
    <location>
        <begin position="1"/>
        <end position="53"/>
    </location>
</feature>
<dbReference type="PANTHER" id="PTHR30055">
    <property type="entry name" value="HTH-TYPE TRANSCRIPTIONAL REGULATOR RUTR"/>
    <property type="match status" value="1"/>
</dbReference>
<feature type="DNA-binding region" description="H-T-H motif" evidence="4">
    <location>
        <begin position="16"/>
        <end position="35"/>
    </location>
</feature>
<organism evidence="6 7">
    <name type="scientific">Falsihalocynthiibacter arcticus</name>
    <dbReference type="NCBI Taxonomy" id="1579316"/>
    <lineage>
        <taxon>Bacteria</taxon>
        <taxon>Pseudomonadati</taxon>
        <taxon>Pseudomonadota</taxon>
        <taxon>Alphaproteobacteria</taxon>
        <taxon>Rhodobacterales</taxon>
        <taxon>Roseobacteraceae</taxon>
        <taxon>Falsihalocynthiibacter</taxon>
    </lineage>
</organism>
<dbReference type="KEGG" id="hat:RC74_14295"/>